<evidence type="ECO:0000256" key="1">
    <source>
        <dbReference type="ARBA" id="ARBA00000085"/>
    </source>
</evidence>
<protein>
    <recommendedName>
        <fullName evidence="2">histidine kinase</fullName>
        <ecNumber evidence="2">2.7.13.3</ecNumber>
    </recommendedName>
</protein>
<evidence type="ECO:0000313" key="4">
    <source>
        <dbReference type="EMBL" id="HGZ10923.1"/>
    </source>
</evidence>
<dbReference type="SUPFAM" id="SSF47384">
    <property type="entry name" value="Homodimeric domain of signal transducing histidine kinase"/>
    <property type="match status" value="1"/>
</dbReference>
<gene>
    <name evidence="4" type="ORF">ENW48_01735</name>
</gene>
<dbReference type="GO" id="GO:0000155">
    <property type="term" value="F:phosphorelay sensor kinase activity"/>
    <property type="evidence" value="ECO:0007669"/>
    <property type="project" value="InterPro"/>
</dbReference>
<evidence type="ECO:0000256" key="2">
    <source>
        <dbReference type="ARBA" id="ARBA00012438"/>
    </source>
</evidence>
<feature type="domain" description="Signal transduction histidine kinase dimerisation/phosphoacceptor" evidence="3">
    <location>
        <begin position="14"/>
        <end position="68"/>
    </location>
</feature>
<dbReference type="Pfam" id="PF00512">
    <property type="entry name" value="HisKA"/>
    <property type="match status" value="1"/>
</dbReference>
<dbReference type="EC" id="2.7.13.3" evidence="2"/>
<dbReference type="InterPro" id="IPR036097">
    <property type="entry name" value="HisK_dim/P_sf"/>
</dbReference>
<organism evidence="4">
    <name type="scientific">Desulfobacca acetoxidans</name>
    <dbReference type="NCBI Taxonomy" id="60893"/>
    <lineage>
        <taxon>Bacteria</taxon>
        <taxon>Pseudomonadati</taxon>
        <taxon>Thermodesulfobacteriota</taxon>
        <taxon>Desulfobaccia</taxon>
        <taxon>Desulfobaccales</taxon>
        <taxon>Desulfobaccaceae</taxon>
        <taxon>Desulfobacca</taxon>
    </lineage>
</organism>
<comment type="catalytic activity">
    <reaction evidence="1">
        <text>ATP + protein L-histidine = ADP + protein N-phospho-L-histidine.</text>
        <dbReference type="EC" id="2.7.13.3"/>
    </reaction>
</comment>
<comment type="caution">
    <text evidence="4">The sequence shown here is derived from an EMBL/GenBank/DDBJ whole genome shotgun (WGS) entry which is preliminary data.</text>
</comment>
<accession>A0A7C5EPS0</accession>
<dbReference type="AlphaFoldDB" id="A0A7C5EPS0"/>
<name>A0A7C5EPS0_9BACT</name>
<sequence>MDPEEALQQIRRSLHELAQPLAAVMGLLDLLLLEQEDNPSIYQDIQMINERLQKVLEIIAQIREIARSAT</sequence>
<proteinExistence type="predicted"/>
<dbReference type="Gene3D" id="1.10.287.130">
    <property type="match status" value="1"/>
</dbReference>
<dbReference type="EMBL" id="DTKJ01000014">
    <property type="protein sequence ID" value="HGZ10923.1"/>
    <property type="molecule type" value="Genomic_DNA"/>
</dbReference>
<dbReference type="InterPro" id="IPR003661">
    <property type="entry name" value="HisK_dim/P_dom"/>
</dbReference>
<reference evidence="4" key="1">
    <citation type="journal article" date="2020" name="mSystems">
        <title>Genome- and Community-Level Interaction Insights into Carbon Utilization and Element Cycling Functions of Hydrothermarchaeota in Hydrothermal Sediment.</title>
        <authorList>
            <person name="Zhou Z."/>
            <person name="Liu Y."/>
            <person name="Xu W."/>
            <person name="Pan J."/>
            <person name="Luo Z.H."/>
            <person name="Li M."/>
        </authorList>
    </citation>
    <scope>NUCLEOTIDE SEQUENCE [LARGE SCALE GENOMIC DNA]</scope>
    <source>
        <strain evidence="4">SpSt-853</strain>
    </source>
</reference>
<evidence type="ECO:0000259" key="3">
    <source>
        <dbReference type="Pfam" id="PF00512"/>
    </source>
</evidence>